<comment type="cofactor">
    <cofactor evidence="2">
        <name>heme b</name>
        <dbReference type="ChEBI" id="CHEBI:60344"/>
    </cofactor>
</comment>
<dbReference type="Pfam" id="PF00667">
    <property type="entry name" value="FAD_binding_1"/>
    <property type="match status" value="1"/>
</dbReference>
<evidence type="ECO:0000256" key="10">
    <source>
        <dbReference type="ARBA" id="ARBA00022827"/>
    </source>
</evidence>
<comment type="caution">
    <text evidence="16">The sequence shown here is derived from an EMBL/GenBank/DDBJ whole genome shotgun (WGS) entry which is preliminary data.</text>
</comment>
<reference evidence="16" key="1">
    <citation type="submission" date="2021-03" db="EMBL/GenBank/DDBJ databases">
        <authorList>
            <person name="Bekaert M."/>
        </authorList>
    </citation>
    <scope>NUCLEOTIDE SEQUENCE</scope>
</reference>
<dbReference type="Proteomes" id="UP000683360">
    <property type="component" value="Unassembled WGS sequence"/>
</dbReference>
<keyword evidence="14" id="KW-0408">Iron</keyword>
<dbReference type="PANTHER" id="PTHR43410">
    <property type="entry name" value="NITRIC OXIDE SYNTHASE OXYGENASE"/>
    <property type="match status" value="1"/>
</dbReference>
<evidence type="ECO:0000256" key="3">
    <source>
        <dbReference type="ARBA" id="ARBA00001974"/>
    </source>
</evidence>
<keyword evidence="6" id="KW-0349">Heme</keyword>
<evidence type="ECO:0000256" key="7">
    <source>
        <dbReference type="ARBA" id="ARBA00022630"/>
    </source>
</evidence>
<dbReference type="GO" id="GO:0046872">
    <property type="term" value="F:metal ion binding"/>
    <property type="evidence" value="ECO:0007669"/>
    <property type="project" value="UniProtKB-KW"/>
</dbReference>
<dbReference type="SUPFAM" id="SSF52218">
    <property type="entry name" value="Flavoproteins"/>
    <property type="match status" value="1"/>
</dbReference>
<keyword evidence="12" id="KW-0112">Calmodulin-binding</keyword>
<comment type="cofactor">
    <cofactor evidence="3">
        <name>FAD</name>
        <dbReference type="ChEBI" id="CHEBI:57692"/>
    </cofactor>
</comment>
<gene>
    <name evidence="16" type="ORF">MEDL_64781</name>
</gene>
<evidence type="ECO:0000256" key="11">
    <source>
        <dbReference type="ARBA" id="ARBA00022857"/>
    </source>
</evidence>
<evidence type="ECO:0000256" key="2">
    <source>
        <dbReference type="ARBA" id="ARBA00001970"/>
    </source>
</evidence>
<dbReference type="AlphaFoldDB" id="A0A8S3VEG2"/>
<dbReference type="PANTHER" id="PTHR43410:SF1">
    <property type="entry name" value="NITRIC OXIDE SYNTHASE"/>
    <property type="match status" value="1"/>
</dbReference>
<dbReference type="EC" id="1.14.13.39" evidence="5"/>
<dbReference type="GO" id="GO:0005516">
    <property type="term" value="F:calmodulin binding"/>
    <property type="evidence" value="ECO:0007669"/>
    <property type="project" value="UniProtKB-KW"/>
</dbReference>
<dbReference type="InterPro" id="IPR003097">
    <property type="entry name" value="CysJ-like_FAD-binding"/>
</dbReference>
<keyword evidence="11" id="KW-0521">NADP</keyword>
<sequence length="209" mass="23969">MESLGATRIYSIGEGDELCGQEEAFKTWAKRVYQVACGFFNVGNKIGLNDASEVLEKSDTIWRPETFRVKEVPAENRLSLGEGNHDSWNDWGRYPPCTLTDMITRYLDISTPSSQQLLNILSSQAVKTEEKFKIKRLINAAVFSESRRYCDQLFRGDMLSICSKKFLTRRICRAFAHLYYVGVRVGGKSRYHEEKSADCEHDWIKSCIV</sequence>
<comment type="similarity">
    <text evidence="4">Belongs to the NOS family.</text>
</comment>
<protein>
    <recommendedName>
        <fullName evidence="5">nitric-oxide synthase (NADPH)</fullName>
        <ecNumber evidence="5">1.14.13.39</ecNumber>
    </recommendedName>
</protein>
<dbReference type="OrthoDB" id="1688044at2759"/>
<comment type="cofactor">
    <cofactor evidence="1">
        <name>FMN</name>
        <dbReference type="ChEBI" id="CHEBI:58210"/>
    </cofactor>
</comment>
<evidence type="ECO:0000313" key="17">
    <source>
        <dbReference type="Proteomes" id="UP000683360"/>
    </source>
</evidence>
<evidence type="ECO:0000256" key="1">
    <source>
        <dbReference type="ARBA" id="ARBA00001917"/>
    </source>
</evidence>
<evidence type="ECO:0000256" key="8">
    <source>
        <dbReference type="ARBA" id="ARBA00022643"/>
    </source>
</evidence>
<dbReference type="Gene3D" id="3.40.50.360">
    <property type="match status" value="1"/>
</dbReference>
<feature type="domain" description="Sulfite reductase [NADPH] flavoprotein alpha-component-like FAD-binding" evidence="15">
    <location>
        <begin position="77"/>
        <end position="142"/>
    </location>
</feature>
<keyword evidence="13 16" id="KW-0560">Oxidoreductase</keyword>
<proteinExistence type="inferred from homology"/>
<evidence type="ECO:0000256" key="4">
    <source>
        <dbReference type="ARBA" id="ARBA00006267"/>
    </source>
</evidence>
<dbReference type="EMBL" id="CAJPWZ010003147">
    <property type="protein sequence ID" value="CAG2253267.1"/>
    <property type="molecule type" value="Genomic_DNA"/>
</dbReference>
<keyword evidence="9" id="KW-0479">Metal-binding</keyword>
<keyword evidence="17" id="KW-1185">Reference proteome</keyword>
<dbReference type="SUPFAM" id="SSF63380">
    <property type="entry name" value="Riboflavin synthase domain-like"/>
    <property type="match status" value="1"/>
</dbReference>
<evidence type="ECO:0000256" key="9">
    <source>
        <dbReference type="ARBA" id="ARBA00022723"/>
    </source>
</evidence>
<evidence type="ECO:0000313" key="16">
    <source>
        <dbReference type="EMBL" id="CAG2253267.1"/>
    </source>
</evidence>
<evidence type="ECO:0000256" key="6">
    <source>
        <dbReference type="ARBA" id="ARBA00022617"/>
    </source>
</evidence>
<evidence type="ECO:0000256" key="14">
    <source>
        <dbReference type="ARBA" id="ARBA00023004"/>
    </source>
</evidence>
<name>A0A8S3VEG2_MYTED</name>
<dbReference type="GO" id="GO:0004517">
    <property type="term" value="F:nitric-oxide synthase activity"/>
    <property type="evidence" value="ECO:0007669"/>
    <property type="project" value="UniProtKB-EC"/>
</dbReference>
<dbReference type="InterPro" id="IPR050607">
    <property type="entry name" value="NOS"/>
</dbReference>
<dbReference type="InterPro" id="IPR029039">
    <property type="entry name" value="Flavoprotein-like_sf"/>
</dbReference>
<dbReference type="Gene3D" id="1.20.990.10">
    <property type="entry name" value="NADPH-cytochrome p450 Reductase, Chain A, domain 3"/>
    <property type="match status" value="1"/>
</dbReference>
<evidence type="ECO:0000256" key="5">
    <source>
        <dbReference type="ARBA" id="ARBA00012989"/>
    </source>
</evidence>
<keyword evidence="7" id="KW-0285">Flavoprotein</keyword>
<evidence type="ECO:0000256" key="13">
    <source>
        <dbReference type="ARBA" id="ARBA00023002"/>
    </source>
</evidence>
<organism evidence="16 17">
    <name type="scientific">Mytilus edulis</name>
    <name type="common">Blue mussel</name>
    <dbReference type="NCBI Taxonomy" id="6550"/>
    <lineage>
        <taxon>Eukaryota</taxon>
        <taxon>Metazoa</taxon>
        <taxon>Spiralia</taxon>
        <taxon>Lophotrochozoa</taxon>
        <taxon>Mollusca</taxon>
        <taxon>Bivalvia</taxon>
        <taxon>Autobranchia</taxon>
        <taxon>Pteriomorphia</taxon>
        <taxon>Mytilida</taxon>
        <taxon>Mytiloidea</taxon>
        <taxon>Mytilidae</taxon>
        <taxon>Mytilinae</taxon>
        <taxon>Mytilus</taxon>
    </lineage>
</organism>
<dbReference type="InterPro" id="IPR023173">
    <property type="entry name" value="NADPH_Cyt_P450_Rdtase_alpha"/>
</dbReference>
<accession>A0A8S3VEG2</accession>
<keyword evidence="10" id="KW-0274">FAD</keyword>
<dbReference type="InterPro" id="IPR017938">
    <property type="entry name" value="Riboflavin_synthase-like_b-brl"/>
</dbReference>
<keyword evidence="8" id="KW-0288">FMN</keyword>
<evidence type="ECO:0000256" key="12">
    <source>
        <dbReference type="ARBA" id="ARBA00022860"/>
    </source>
</evidence>
<evidence type="ECO:0000259" key="15">
    <source>
        <dbReference type="Pfam" id="PF00667"/>
    </source>
</evidence>